<dbReference type="Gene3D" id="3.90.1170.50">
    <property type="entry name" value="Aldehyde oxidase/xanthine dehydrogenase, a/b hammerhead"/>
    <property type="match status" value="1"/>
</dbReference>
<dbReference type="Proteomes" id="UP000095431">
    <property type="component" value="Unassembled WGS sequence"/>
</dbReference>
<dbReference type="SUPFAM" id="SSF56003">
    <property type="entry name" value="Molybdenum cofactor-binding domain"/>
    <property type="match status" value="1"/>
</dbReference>
<dbReference type="InterPro" id="IPR046867">
    <property type="entry name" value="AldOxase/xan_DH_MoCoBD2"/>
</dbReference>
<dbReference type="EC" id="1.3.7.9" evidence="4"/>
<dbReference type="NCBIfam" id="NF007426">
    <property type="entry name" value="PRK09970.1"/>
    <property type="match status" value="1"/>
</dbReference>
<dbReference type="PANTHER" id="PTHR11908">
    <property type="entry name" value="XANTHINE DEHYDROGENASE"/>
    <property type="match status" value="1"/>
</dbReference>
<dbReference type="InterPro" id="IPR008274">
    <property type="entry name" value="AldOxase/xan_DH_MoCoBD1"/>
</dbReference>
<proteinExistence type="predicted"/>
<dbReference type="InterPro" id="IPR000674">
    <property type="entry name" value="Ald_Oxase/Xan_DH_a/b"/>
</dbReference>
<dbReference type="Pfam" id="PF01315">
    <property type="entry name" value="Ald_Xan_dh_C"/>
    <property type="match status" value="1"/>
</dbReference>
<dbReference type="eggNOG" id="COG1529">
    <property type="taxonomic scope" value="Bacteria"/>
</dbReference>
<dbReference type="Gene3D" id="3.30.365.10">
    <property type="entry name" value="Aldehyde oxidase/xanthine dehydrogenase, molybdopterin binding domain"/>
    <property type="match status" value="4"/>
</dbReference>
<dbReference type="SMART" id="SM01008">
    <property type="entry name" value="Ald_Xan_dh_C"/>
    <property type="match status" value="1"/>
</dbReference>
<protein>
    <submittedName>
        <fullName evidence="4">4-hydroxybenzoyl-CoA reductase subunit alpha</fullName>
        <ecNumber evidence="4">1.3.7.9</ecNumber>
    </submittedName>
</protein>
<dbReference type="Pfam" id="PF02738">
    <property type="entry name" value="MoCoBD_1"/>
    <property type="match status" value="1"/>
</dbReference>
<dbReference type="InterPro" id="IPR036856">
    <property type="entry name" value="Ald_Oxase/Xan_DH_a/b_sf"/>
</dbReference>
<dbReference type="Pfam" id="PF20256">
    <property type="entry name" value="MoCoBD_2"/>
    <property type="match status" value="1"/>
</dbReference>
<dbReference type="SUPFAM" id="SSF54665">
    <property type="entry name" value="CO dehydrogenase molybdoprotein N-domain-like"/>
    <property type="match status" value="1"/>
</dbReference>
<sequence>MIGKSVPRVDAYDKVTGRAKFTDDLVPANCLVAKIYHAKIGNGIVKSIDTSKAEALDGVVKVVTFKDVPNHCYPTPGHPWSVELAHQDVADRNILTGRVRYYGDDIAAVVAEDEITAQRALRLIEVEYEEYPVEIHPRKSMYGSKPPIHLDKKDNVLVRSNYFIGNVEEGLKESETVIKRSYKTPIVQHCHIENPISCAYMENGRIIVVTSTQIPHIVRRVIGQALGIPWGKIRVIKPYIGGGFGNKQDVLYEPLNAFLTTQVGGRPVKLDITREETFCNTRTRHSIEYDLTAGVDSEGHLLAKDMLAISNQGAYASHGHAIAANGLTAWRLQYACPNIKGEAYTVYTNTPVGGAMRGYGIPQVCFAIECFMDDIAKEIGMDPLEFRKKNLIKGYYEDAYLKPIAANTNGIFECLEKGADYIHWEEKRKEYTNQTGNIRRGVGMSLFSYKTGVWPISLEIAGARMTLNQDGSVGLMLGATEIGQGADTVFSQMAAEVLNMDISDIHIQTVQDTDVTPFDTGAYASRQSFVTGTVVKDCANLLKKKILDYAKELLPEETRKLRLDHGWIMAGKDPAISLGNLALESYYSLGNSSVITAEVSEQVKKNTIATGCCFAEVEVDIKLGKIKILHIINVHDSGKLINPKLAEMQVQGGMSMGIGYGLSEQLILDEKTGRPLNGTLLDYKLMTMMDTPDIKADFVELDDPIGPFGNKALGEPPAIPGAPAIRNAVLHATGVAFNENPLTPQRLIDGFIKAGLI</sequence>
<organism evidence="4 5">
    <name type="scientific">Blautia wexlerae</name>
    <dbReference type="NCBI Taxonomy" id="418240"/>
    <lineage>
        <taxon>Bacteria</taxon>
        <taxon>Bacillati</taxon>
        <taxon>Bacillota</taxon>
        <taxon>Clostridia</taxon>
        <taxon>Lachnospirales</taxon>
        <taxon>Lachnospiraceae</taxon>
        <taxon>Blautia</taxon>
    </lineage>
</organism>
<evidence type="ECO:0000256" key="1">
    <source>
        <dbReference type="ARBA" id="ARBA00022505"/>
    </source>
</evidence>
<reference evidence="4 5" key="1">
    <citation type="submission" date="2015-09" db="EMBL/GenBank/DDBJ databases">
        <authorList>
            <consortium name="Pathogen Informatics"/>
        </authorList>
    </citation>
    <scope>NUCLEOTIDE SEQUENCE [LARGE SCALE GENOMIC DNA]</scope>
    <source>
        <strain evidence="4 5">2789STDY5834863</strain>
    </source>
</reference>
<gene>
    <name evidence="4" type="primary">hcrA_1</name>
    <name evidence="4" type="ORF">ERS852478_00196</name>
</gene>
<dbReference type="InterPro" id="IPR050028">
    <property type="entry name" value="XdhA_XDHase"/>
</dbReference>
<dbReference type="InterPro" id="IPR016208">
    <property type="entry name" value="Ald_Oxase/xanthine_DH-like"/>
</dbReference>
<dbReference type="GO" id="GO:0002197">
    <property type="term" value="C:xanthine dehydrogenase complex"/>
    <property type="evidence" value="ECO:0007669"/>
    <property type="project" value="InterPro"/>
</dbReference>
<accession>A0A173X357</accession>
<evidence type="ECO:0000313" key="4">
    <source>
        <dbReference type="EMBL" id="CUN46222.1"/>
    </source>
</evidence>
<keyword evidence="1" id="KW-0500">Molybdenum</keyword>
<name>A0A173X357_9FIRM</name>
<keyword evidence="2 4" id="KW-0560">Oxidoreductase</keyword>
<evidence type="ECO:0000259" key="3">
    <source>
        <dbReference type="SMART" id="SM01008"/>
    </source>
</evidence>
<dbReference type="GO" id="GO:0004854">
    <property type="term" value="F:xanthine dehydrogenase activity"/>
    <property type="evidence" value="ECO:0007669"/>
    <property type="project" value="InterPro"/>
</dbReference>
<dbReference type="EMBL" id="CYZN01000001">
    <property type="protein sequence ID" value="CUN46222.1"/>
    <property type="molecule type" value="Genomic_DNA"/>
</dbReference>
<dbReference type="PANTHER" id="PTHR11908:SF132">
    <property type="entry name" value="ALDEHYDE OXIDASE 1-RELATED"/>
    <property type="match status" value="1"/>
</dbReference>
<dbReference type="NCBIfam" id="NF043082">
    <property type="entry name" value="XdhA_XDHase"/>
    <property type="match status" value="1"/>
</dbReference>
<dbReference type="InterPro" id="IPR037165">
    <property type="entry name" value="AldOxase/xan_DH_Mopterin-bd_sf"/>
</dbReference>
<evidence type="ECO:0000313" key="5">
    <source>
        <dbReference type="Proteomes" id="UP000095431"/>
    </source>
</evidence>
<dbReference type="AlphaFoldDB" id="A0A173X357"/>
<dbReference type="RefSeq" id="WP_055199508.1">
    <property type="nucleotide sequence ID" value="NZ_BTHH01000006.1"/>
</dbReference>
<evidence type="ECO:0000256" key="2">
    <source>
        <dbReference type="ARBA" id="ARBA00023002"/>
    </source>
</evidence>
<dbReference type="GO" id="GO:0005506">
    <property type="term" value="F:iron ion binding"/>
    <property type="evidence" value="ECO:0007669"/>
    <property type="project" value="InterPro"/>
</dbReference>
<feature type="domain" description="Aldehyde oxidase/xanthine dehydrogenase a/b hammerhead" evidence="3">
    <location>
        <begin position="16"/>
        <end position="132"/>
    </location>
</feature>